<evidence type="ECO:0000313" key="4">
    <source>
        <dbReference type="Proteomes" id="UP001066276"/>
    </source>
</evidence>
<feature type="region of interest" description="Disordered" evidence="1">
    <location>
        <begin position="76"/>
        <end position="95"/>
    </location>
</feature>
<feature type="signal peptide" evidence="2">
    <location>
        <begin position="1"/>
        <end position="19"/>
    </location>
</feature>
<name>A0AAV7VZQ1_PLEWA</name>
<proteinExistence type="predicted"/>
<dbReference type="Proteomes" id="UP001066276">
    <property type="component" value="Chromosome 1_2"/>
</dbReference>
<keyword evidence="4" id="KW-1185">Reference proteome</keyword>
<keyword evidence="2" id="KW-0732">Signal</keyword>
<gene>
    <name evidence="3" type="ORF">NDU88_001370</name>
</gene>
<accession>A0AAV7VZQ1</accession>
<protein>
    <recommendedName>
        <fullName evidence="5">Secreted protein</fullName>
    </recommendedName>
</protein>
<evidence type="ECO:0000256" key="2">
    <source>
        <dbReference type="SAM" id="SignalP"/>
    </source>
</evidence>
<comment type="caution">
    <text evidence="3">The sequence shown here is derived from an EMBL/GenBank/DDBJ whole genome shotgun (WGS) entry which is preliminary data.</text>
</comment>
<feature type="chain" id="PRO_5043967215" description="Secreted protein" evidence="2">
    <location>
        <begin position="20"/>
        <end position="146"/>
    </location>
</feature>
<evidence type="ECO:0000256" key="1">
    <source>
        <dbReference type="SAM" id="MobiDB-lite"/>
    </source>
</evidence>
<evidence type="ECO:0000313" key="3">
    <source>
        <dbReference type="EMBL" id="KAJ1205951.1"/>
    </source>
</evidence>
<evidence type="ECO:0008006" key="5">
    <source>
        <dbReference type="Google" id="ProtNLM"/>
    </source>
</evidence>
<organism evidence="3 4">
    <name type="scientific">Pleurodeles waltl</name>
    <name type="common">Iberian ribbed newt</name>
    <dbReference type="NCBI Taxonomy" id="8319"/>
    <lineage>
        <taxon>Eukaryota</taxon>
        <taxon>Metazoa</taxon>
        <taxon>Chordata</taxon>
        <taxon>Craniata</taxon>
        <taxon>Vertebrata</taxon>
        <taxon>Euteleostomi</taxon>
        <taxon>Amphibia</taxon>
        <taxon>Batrachia</taxon>
        <taxon>Caudata</taxon>
        <taxon>Salamandroidea</taxon>
        <taxon>Salamandridae</taxon>
        <taxon>Pleurodelinae</taxon>
        <taxon>Pleurodeles</taxon>
    </lineage>
</organism>
<dbReference type="EMBL" id="JANPWB010000002">
    <property type="protein sequence ID" value="KAJ1205951.1"/>
    <property type="molecule type" value="Genomic_DNA"/>
</dbReference>
<reference evidence="3" key="1">
    <citation type="journal article" date="2022" name="bioRxiv">
        <title>Sequencing and chromosome-scale assembly of the giantPleurodeles waltlgenome.</title>
        <authorList>
            <person name="Brown T."/>
            <person name="Elewa A."/>
            <person name="Iarovenko S."/>
            <person name="Subramanian E."/>
            <person name="Araus A.J."/>
            <person name="Petzold A."/>
            <person name="Susuki M."/>
            <person name="Suzuki K.-i.T."/>
            <person name="Hayashi T."/>
            <person name="Toyoda A."/>
            <person name="Oliveira C."/>
            <person name="Osipova E."/>
            <person name="Leigh N.D."/>
            <person name="Simon A."/>
            <person name="Yun M.H."/>
        </authorList>
    </citation>
    <scope>NUCLEOTIDE SEQUENCE</scope>
    <source>
        <strain evidence="3">20211129_DDA</strain>
        <tissue evidence="3">Liver</tissue>
    </source>
</reference>
<sequence>MLSWGLLPLRLLCCVPLSGEHSPSGLKAGVRAPEIAHTPRGAAGPERCLRSRFFTLFFSSCACSFLVLCAPFGGQHSNPKGARDAKCPSRHRGGARLADQSARTTCLSEIRRCRRRRARSSSPFSLHFVVSSVDYAGFQIARSSPL</sequence>
<dbReference type="AlphaFoldDB" id="A0AAV7VZQ1"/>